<gene>
    <name evidence="3" type="ORF">EB812_03000</name>
</gene>
<reference evidence="3 4" key="1">
    <citation type="submission" date="2018-12" db="EMBL/GenBank/DDBJ databases">
        <title>First genome draft of Desulfovibrio legallis sp. nov.</title>
        <authorList>
            <person name="Ben Dhia O."/>
            <person name="Najjari A."/>
            <person name="Ferjani R."/>
            <person name="Fhoula I."/>
            <person name="Fardeau M.-L."/>
            <person name="Boudabbous A."/>
            <person name="Ouzari H.I."/>
        </authorList>
    </citation>
    <scope>NUCLEOTIDE SEQUENCE [LARGE SCALE GENOMIC DNA]</scope>
    <source>
        <strain evidence="3 4">H1T</strain>
    </source>
</reference>
<dbReference type="PANTHER" id="PTHR11365">
    <property type="entry name" value="5-OXOPROLINASE RELATED"/>
    <property type="match status" value="1"/>
</dbReference>
<dbReference type="Pfam" id="PF01968">
    <property type="entry name" value="Hydantoinase_A"/>
    <property type="match status" value="1"/>
</dbReference>
<evidence type="ECO:0000313" key="4">
    <source>
        <dbReference type="Proteomes" id="UP000292919"/>
    </source>
</evidence>
<dbReference type="Pfam" id="PF05378">
    <property type="entry name" value="Hydant_A_N"/>
    <property type="match status" value="1"/>
</dbReference>
<proteinExistence type="predicted"/>
<accession>A0A6H3FAH7</accession>
<name>A0A6H3FAH7_9BACT</name>
<dbReference type="EMBL" id="SIXC01000003">
    <property type="protein sequence ID" value="TBH81076.1"/>
    <property type="molecule type" value="Genomic_DNA"/>
</dbReference>
<dbReference type="Proteomes" id="UP000292919">
    <property type="component" value="Unassembled WGS sequence"/>
</dbReference>
<feature type="domain" description="Hydantoinase A/oxoprolinase" evidence="1">
    <location>
        <begin position="194"/>
        <end position="479"/>
    </location>
</feature>
<dbReference type="GO" id="GO:0006749">
    <property type="term" value="P:glutathione metabolic process"/>
    <property type="evidence" value="ECO:0007669"/>
    <property type="project" value="TreeGrafter"/>
</dbReference>
<dbReference type="GO" id="GO:0017168">
    <property type="term" value="F:5-oxoprolinase (ATP-hydrolyzing) activity"/>
    <property type="evidence" value="ECO:0007669"/>
    <property type="project" value="TreeGrafter"/>
</dbReference>
<dbReference type="PANTHER" id="PTHR11365:SF2">
    <property type="entry name" value="5-OXOPROLINASE"/>
    <property type="match status" value="1"/>
</dbReference>
<sequence length="575" mass="58584">MNTSCILGIDAGGTHTDAALLAVGGENAPRLLAVAKTRTRHDDLPASVRAVLAELARVCGPDAAALFAGVQRVTLGATLAVNALVQDRADSVGLALAAGPGLNPRRFALGKHVCVVPGGLDHRGVEVSPLLTEDLARVAARWREQGVPAAACVGKFSPRNPAHELAMAATVARTGGMPVTLGHRLSGRLNFPRRLATAYYNAAVQRLHTDFLDAVEGALAEAGITAAVRLLKADGGAVPVALSRREPVQSILSGPAASVMGVLALCPGVDAGCSLLLDMGGTTTDLALFVDGSPVVDRDGMLLQGRRTLVRALATVSIGVGGDSRLNVDGGGRTVRVGPQREGPAAAFGGDRATLLDALNICNTAADGPAAGAAAASAAALAALAGESGGNPSDLARLAVENALDQVAAAARELTEQVNARPIYTLAALKRVREARPGAVLLVGGPAACMGARLQSRLDLPVTIPPHADVANAIGAALTLPTDSLELYADTGRGFLRAPALDHSERIGKGFSLEAARERACRLLQERLADAGVPDANVEVTEAELFATLDDGGFGSKDMRVTCQVTPGIAGRLAS</sequence>
<evidence type="ECO:0000259" key="1">
    <source>
        <dbReference type="Pfam" id="PF01968"/>
    </source>
</evidence>
<dbReference type="InterPro" id="IPR008040">
    <property type="entry name" value="Hydant_A_N"/>
</dbReference>
<evidence type="ECO:0000313" key="3">
    <source>
        <dbReference type="EMBL" id="TBH81076.1"/>
    </source>
</evidence>
<evidence type="ECO:0000259" key="2">
    <source>
        <dbReference type="Pfam" id="PF05378"/>
    </source>
</evidence>
<feature type="domain" description="Hydantoinase/oxoprolinase N-terminal" evidence="2">
    <location>
        <begin position="7"/>
        <end position="171"/>
    </location>
</feature>
<dbReference type="RefSeq" id="WP_130957811.1">
    <property type="nucleotide sequence ID" value="NZ_JBHSHA010000020.1"/>
</dbReference>
<dbReference type="InterPro" id="IPR043129">
    <property type="entry name" value="ATPase_NBD"/>
</dbReference>
<keyword evidence="4" id="KW-1185">Reference proteome</keyword>
<protein>
    <submittedName>
        <fullName evidence="3">Hydantoinase/oxoprolinase family protein</fullName>
    </submittedName>
</protein>
<dbReference type="InterPro" id="IPR002821">
    <property type="entry name" value="Hydantoinase_A"/>
</dbReference>
<dbReference type="AlphaFoldDB" id="A0A6H3FAH7"/>
<dbReference type="SUPFAM" id="SSF53067">
    <property type="entry name" value="Actin-like ATPase domain"/>
    <property type="match status" value="1"/>
</dbReference>
<organism evidence="3 4">
    <name type="scientific">Desulfovibrio legallii</name>
    <dbReference type="NCBI Taxonomy" id="571438"/>
    <lineage>
        <taxon>Bacteria</taxon>
        <taxon>Pseudomonadati</taxon>
        <taxon>Thermodesulfobacteriota</taxon>
        <taxon>Desulfovibrionia</taxon>
        <taxon>Desulfovibrionales</taxon>
        <taxon>Desulfovibrionaceae</taxon>
        <taxon>Desulfovibrio</taxon>
    </lineage>
</organism>
<comment type="caution">
    <text evidence="3">The sequence shown here is derived from an EMBL/GenBank/DDBJ whole genome shotgun (WGS) entry which is preliminary data.</text>
</comment>
<dbReference type="InterPro" id="IPR045079">
    <property type="entry name" value="Oxoprolinase-like"/>
</dbReference>
<dbReference type="GO" id="GO:0005829">
    <property type="term" value="C:cytosol"/>
    <property type="evidence" value="ECO:0007669"/>
    <property type="project" value="TreeGrafter"/>
</dbReference>